<dbReference type="Pfam" id="PF01656">
    <property type="entry name" value="CbiA"/>
    <property type="match status" value="1"/>
</dbReference>
<dbReference type="GO" id="GO:0005886">
    <property type="term" value="C:plasma membrane"/>
    <property type="evidence" value="ECO:0007669"/>
    <property type="project" value="UniProtKB-SubCell"/>
</dbReference>
<dbReference type="PANTHER" id="PTHR32309:SF31">
    <property type="entry name" value="CAPSULAR EXOPOLYSACCHARIDE FAMILY"/>
    <property type="match status" value="1"/>
</dbReference>
<evidence type="ECO:0000259" key="8">
    <source>
        <dbReference type="Pfam" id="PF01656"/>
    </source>
</evidence>
<dbReference type="Proteomes" id="UP000886890">
    <property type="component" value="Unassembled WGS sequence"/>
</dbReference>
<evidence type="ECO:0000256" key="2">
    <source>
        <dbReference type="ARBA" id="ARBA00006683"/>
    </source>
</evidence>
<evidence type="ECO:0000313" key="10">
    <source>
        <dbReference type="EMBL" id="HIX76371.1"/>
    </source>
</evidence>
<keyword evidence="5 7" id="KW-1133">Transmembrane helix</keyword>
<keyword evidence="4 7" id="KW-0812">Transmembrane</keyword>
<evidence type="ECO:0000256" key="6">
    <source>
        <dbReference type="ARBA" id="ARBA00023136"/>
    </source>
</evidence>
<keyword evidence="6 7" id="KW-0472">Membrane</keyword>
<feature type="transmembrane region" description="Helical" evidence="7">
    <location>
        <begin position="180"/>
        <end position="199"/>
    </location>
</feature>
<dbReference type="PANTHER" id="PTHR32309">
    <property type="entry name" value="TYROSINE-PROTEIN KINASE"/>
    <property type="match status" value="1"/>
</dbReference>
<accession>A0A9D1XC12</accession>
<evidence type="ECO:0000256" key="4">
    <source>
        <dbReference type="ARBA" id="ARBA00022692"/>
    </source>
</evidence>
<dbReference type="InterPro" id="IPR027417">
    <property type="entry name" value="P-loop_NTPase"/>
</dbReference>
<evidence type="ECO:0000259" key="9">
    <source>
        <dbReference type="Pfam" id="PF02706"/>
    </source>
</evidence>
<comment type="similarity">
    <text evidence="2">Belongs to the CpsC/CapA family.</text>
</comment>
<feature type="domain" description="Polysaccharide chain length determinant N-terminal" evidence="9">
    <location>
        <begin position="17"/>
        <end position="103"/>
    </location>
</feature>
<comment type="subcellular location">
    <subcellularLocation>
        <location evidence="1">Cell membrane</location>
        <topology evidence="1">Multi-pass membrane protein</topology>
    </subcellularLocation>
</comment>
<dbReference type="EMBL" id="DXEK01000033">
    <property type="protein sequence ID" value="HIX76371.1"/>
    <property type="molecule type" value="Genomic_DNA"/>
</dbReference>
<evidence type="ECO:0000256" key="5">
    <source>
        <dbReference type="ARBA" id="ARBA00022989"/>
    </source>
</evidence>
<protein>
    <submittedName>
        <fullName evidence="10">P-loop NTPase</fullName>
    </submittedName>
</protein>
<dbReference type="Gene3D" id="3.40.50.300">
    <property type="entry name" value="P-loop containing nucleotide triphosphate hydrolases"/>
    <property type="match status" value="1"/>
</dbReference>
<name>A0A9D1XC12_9FIRM</name>
<evidence type="ECO:0000313" key="11">
    <source>
        <dbReference type="Proteomes" id="UP000886890"/>
    </source>
</evidence>
<dbReference type="Pfam" id="PF02706">
    <property type="entry name" value="Wzz"/>
    <property type="match status" value="1"/>
</dbReference>
<dbReference type="InterPro" id="IPR050445">
    <property type="entry name" value="Bact_polysacc_biosynth/exp"/>
</dbReference>
<organism evidence="10 11">
    <name type="scientific">Candidatus Fusicatenibacter merdavium</name>
    <dbReference type="NCBI Taxonomy" id="2838600"/>
    <lineage>
        <taxon>Bacteria</taxon>
        <taxon>Bacillati</taxon>
        <taxon>Bacillota</taxon>
        <taxon>Clostridia</taxon>
        <taxon>Lachnospirales</taxon>
        <taxon>Lachnospiraceae</taxon>
        <taxon>Fusicatenibacter</taxon>
    </lineage>
</organism>
<feature type="domain" description="CobQ/CobB/MinD/ParA nucleotide binding" evidence="8">
    <location>
        <begin position="270"/>
        <end position="341"/>
    </location>
</feature>
<dbReference type="AlphaFoldDB" id="A0A9D1XC12"/>
<dbReference type="InterPro" id="IPR002586">
    <property type="entry name" value="CobQ/CobB/MinD/ParA_Nub-bd_dom"/>
</dbReference>
<feature type="transmembrane region" description="Helical" evidence="7">
    <location>
        <begin position="28"/>
        <end position="50"/>
    </location>
</feature>
<evidence type="ECO:0000256" key="1">
    <source>
        <dbReference type="ARBA" id="ARBA00004651"/>
    </source>
</evidence>
<dbReference type="InterPro" id="IPR003856">
    <property type="entry name" value="LPS_length_determ_N"/>
</dbReference>
<reference evidence="10" key="2">
    <citation type="submission" date="2021-04" db="EMBL/GenBank/DDBJ databases">
        <authorList>
            <person name="Gilroy R."/>
        </authorList>
    </citation>
    <scope>NUCLEOTIDE SEQUENCE</scope>
    <source>
        <strain evidence="10">CHK183-1962</strain>
    </source>
</reference>
<sequence length="357" mass="40356">MREYENKYINSEKTAWDLRSILWDIGRAWWMILLVGVSAALLTYSAISFFHEDRYTVSTTFTVSQSGGDSNAVSNLSAAYEMAQKFSVILENNILKKTVMEELGMDSFPATMNASIVQESNLMQFSVTADSPQNAYLILESVLRNYPTLSDYIIPNVVLQTLEQPQISGYPSNQLPVTKYMTYAFLAAAAAVIALIAFFSHLRDTVKNEQEFNQKVDSYLLGTIYHEKKKKKSSMLITNPVRSFRYVEAYRMAASRIRGRMERKQAQILLVTSVAENEGKSTTAANLALALAQEQKKVLLIDCDFRRPALHKIFDVQDKELKDFSLVLQGKEKAGGTFEKVQNMQLYTACTSTKEIK</sequence>
<evidence type="ECO:0000256" key="7">
    <source>
        <dbReference type="SAM" id="Phobius"/>
    </source>
</evidence>
<evidence type="ECO:0000256" key="3">
    <source>
        <dbReference type="ARBA" id="ARBA00022475"/>
    </source>
</evidence>
<proteinExistence type="inferred from homology"/>
<keyword evidence="3" id="KW-1003">Cell membrane</keyword>
<reference evidence="10" key="1">
    <citation type="journal article" date="2021" name="PeerJ">
        <title>Extensive microbial diversity within the chicken gut microbiome revealed by metagenomics and culture.</title>
        <authorList>
            <person name="Gilroy R."/>
            <person name="Ravi A."/>
            <person name="Getino M."/>
            <person name="Pursley I."/>
            <person name="Horton D.L."/>
            <person name="Alikhan N.F."/>
            <person name="Baker D."/>
            <person name="Gharbi K."/>
            <person name="Hall N."/>
            <person name="Watson M."/>
            <person name="Adriaenssens E.M."/>
            <person name="Foster-Nyarko E."/>
            <person name="Jarju S."/>
            <person name="Secka A."/>
            <person name="Antonio M."/>
            <person name="Oren A."/>
            <person name="Chaudhuri R.R."/>
            <person name="La Ragione R."/>
            <person name="Hildebrand F."/>
            <person name="Pallen M.J."/>
        </authorList>
    </citation>
    <scope>NUCLEOTIDE SEQUENCE</scope>
    <source>
        <strain evidence="10">CHK183-1962</strain>
    </source>
</reference>
<dbReference type="SUPFAM" id="SSF52540">
    <property type="entry name" value="P-loop containing nucleoside triphosphate hydrolases"/>
    <property type="match status" value="1"/>
</dbReference>
<gene>
    <name evidence="10" type="ORF">H9734_02055</name>
</gene>
<comment type="caution">
    <text evidence="10">The sequence shown here is derived from an EMBL/GenBank/DDBJ whole genome shotgun (WGS) entry which is preliminary data.</text>
</comment>